<dbReference type="PANTHER" id="PTHR10846">
    <property type="entry name" value="SODIUM/POTASSIUM/CALCIUM EXCHANGER"/>
    <property type="match status" value="1"/>
</dbReference>
<evidence type="ECO:0000259" key="6">
    <source>
        <dbReference type="Pfam" id="PF01699"/>
    </source>
</evidence>
<evidence type="ECO:0000256" key="1">
    <source>
        <dbReference type="ARBA" id="ARBA00004141"/>
    </source>
</evidence>
<evidence type="ECO:0000256" key="2">
    <source>
        <dbReference type="ARBA" id="ARBA00022692"/>
    </source>
</evidence>
<dbReference type="GO" id="GO:0005262">
    <property type="term" value="F:calcium channel activity"/>
    <property type="evidence" value="ECO:0007669"/>
    <property type="project" value="TreeGrafter"/>
</dbReference>
<proteinExistence type="predicted"/>
<keyword evidence="4 5" id="KW-0472">Membrane</keyword>
<dbReference type="Gene3D" id="1.20.1420.30">
    <property type="entry name" value="NCX, central ion-binding region"/>
    <property type="match status" value="1"/>
</dbReference>
<name>A0A644WA39_9ZZZZ</name>
<evidence type="ECO:0000313" key="7">
    <source>
        <dbReference type="EMBL" id="MPM00660.1"/>
    </source>
</evidence>
<evidence type="ECO:0000256" key="3">
    <source>
        <dbReference type="ARBA" id="ARBA00022989"/>
    </source>
</evidence>
<feature type="domain" description="Sodium/calcium exchanger membrane region" evidence="6">
    <location>
        <begin position="175"/>
        <end position="317"/>
    </location>
</feature>
<gene>
    <name evidence="7" type="primary">yrbG_7</name>
    <name evidence="7" type="ORF">SDC9_46889</name>
</gene>
<feature type="transmembrane region" description="Helical" evidence="5">
    <location>
        <begin position="240"/>
        <end position="260"/>
    </location>
</feature>
<feature type="transmembrane region" description="Helical" evidence="5">
    <location>
        <begin position="34"/>
        <end position="55"/>
    </location>
</feature>
<feature type="transmembrane region" description="Helical" evidence="5">
    <location>
        <begin position="302"/>
        <end position="320"/>
    </location>
</feature>
<keyword evidence="3 5" id="KW-1133">Transmembrane helix</keyword>
<dbReference type="PANTHER" id="PTHR10846:SF8">
    <property type="entry name" value="INNER MEMBRANE PROTEIN YRBG"/>
    <property type="match status" value="1"/>
</dbReference>
<dbReference type="InterPro" id="IPR004481">
    <property type="entry name" value="K/Na/Ca-exchanger"/>
</dbReference>
<comment type="subcellular location">
    <subcellularLocation>
        <location evidence="1">Membrane</location>
        <topology evidence="1">Multi-pass membrane protein</topology>
    </subcellularLocation>
</comment>
<feature type="transmembrane region" description="Helical" evidence="5">
    <location>
        <begin position="172"/>
        <end position="190"/>
    </location>
</feature>
<dbReference type="Pfam" id="PF01699">
    <property type="entry name" value="Na_Ca_ex"/>
    <property type="match status" value="2"/>
</dbReference>
<dbReference type="NCBIfam" id="TIGR00367">
    <property type="entry name" value="calcium/sodium antiporter"/>
    <property type="match status" value="1"/>
</dbReference>
<dbReference type="EMBL" id="VSSQ01000743">
    <property type="protein sequence ID" value="MPM00660.1"/>
    <property type="molecule type" value="Genomic_DNA"/>
</dbReference>
<feature type="domain" description="Sodium/calcium exchanger membrane region" evidence="6">
    <location>
        <begin position="4"/>
        <end position="150"/>
    </location>
</feature>
<feature type="transmembrane region" description="Helical" evidence="5">
    <location>
        <begin position="135"/>
        <end position="151"/>
    </location>
</feature>
<dbReference type="AlphaFoldDB" id="A0A644WA39"/>
<dbReference type="GO" id="GO:0008273">
    <property type="term" value="F:calcium, potassium:sodium antiporter activity"/>
    <property type="evidence" value="ECO:0007669"/>
    <property type="project" value="TreeGrafter"/>
</dbReference>
<comment type="caution">
    <text evidence="7">The sequence shown here is derived from an EMBL/GenBank/DDBJ whole genome shotgun (WGS) entry which is preliminary data.</text>
</comment>
<protein>
    <submittedName>
        <fullName evidence="7">Inner membrane protein YrbG</fullName>
    </submittedName>
</protein>
<dbReference type="GO" id="GO:0006874">
    <property type="term" value="P:intracellular calcium ion homeostasis"/>
    <property type="evidence" value="ECO:0007669"/>
    <property type="project" value="TreeGrafter"/>
</dbReference>
<feature type="transmembrane region" description="Helical" evidence="5">
    <location>
        <begin position="67"/>
        <end position="90"/>
    </location>
</feature>
<dbReference type="GO" id="GO:0005886">
    <property type="term" value="C:plasma membrane"/>
    <property type="evidence" value="ECO:0007669"/>
    <property type="project" value="TreeGrafter"/>
</dbReference>
<reference evidence="7" key="1">
    <citation type="submission" date="2019-08" db="EMBL/GenBank/DDBJ databases">
        <authorList>
            <person name="Kucharzyk K."/>
            <person name="Murdoch R.W."/>
            <person name="Higgins S."/>
            <person name="Loffler F."/>
        </authorList>
    </citation>
    <scope>NUCLEOTIDE SEQUENCE</scope>
</reference>
<feature type="transmembrane region" description="Helical" evidence="5">
    <location>
        <begin position="102"/>
        <end position="123"/>
    </location>
</feature>
<feature type="transmembrane region" description="Helical" evidence="5">
    <location>
        <begin position="210"/>
        <end position="233"/>
    </location>
</feature>
<keyword evidence="2 5" id="KW-0812">Transmembrane</keyword>
<dbReference type="InterPro" id="IPR004837">
    <property type="entry name" value="NaCa_Exmemb"/>
</dbReference>
<sequence>MLPYLLLILGFVVLIFGADYLVKGASSIAKKLKISDLIIGLTVVSFGTSAPELAVNIMASTGGSPGMAIGNVVGSNIFNLLVIVGIAAMIRPIGLQRSLVKIEIPYAILAAFVLIAVAGDQFMGEGSGMISRSDGITLLLFFAIFIYYIFLSAKNGQIKEEDTPKEEKVYPVMLSLFFVAGGLAALIFGGDLIVDNATELARGWGMSETVIGLTIVAAGTSLPELATSVMAAYRGNSEIAIGNVVGSNIFNIFLILGVSASITPLPFARNNMADLVISAMATILVLVLAFRGKGIRIDKKEGALLFTLYVGYVVWLLSASPA</sequence>
<dbReference type="InterPro" id="IPR044880">
    <property type="entry name" value="NCX_ion-bd_dom_sf"/>
</dbReference>
<feature type="transmembrane region" description="Helical" evidence="5">
    <location>
        <begin position="6"/>
        <end position="22"/>
    </location>
</feature>
<organism evidence="7">
    <name type="scientific">bioreactor metagenome</name>
    <dbReference type="NCBI Taxonomy" id="1076179"/>
    <lineage>
        <taxon>unclassified sequences</taxon>
        <taxon>metagenomes</taxon>
        <taxon>ecological metagenomes</taxon>
    </lineage>
</organism>
<feature type="transmembrane region" description="Helical" evidence="5">
    <location>
        <begin position="272"/>
        <end position="290"/>
    </location>
</feature>
<accession>A0A644WA39</accession>
<evidence type="ECO:0000256" key="5">
    <source>
        <dbReference type="SAM" id="Phobius"/>
    </source>
</evidence>
<evidence type="ECO:0000256" key="4">
    <source>
        <dbReference type="ARBA" id="ARBA00023136"/>
    </source>
</evidence>